<evidence type="ECO:0000256" key="1">
    <source>
        <dbReference type="ARBA" id="ARBA00022723"/>
    </source>
</evidence>
<dbReference type="InterPro" id="IPR013083">
    <property type="entry name" value="Znf_RING/FYVE/PHD"/>
</dbReference>
<accession>A0A061QIJ2</accession>
<feature type="region of interest" description="Disordered" evidence="7">
    <location>
        <begin position="1238"/>
        <end position="1443"/>
    </location>
</feature>
<dbReference type="SUPFAM" id="SSF48403">
    <property type="entry name" value="Ankyrin repeat"/>
    <property type="match status" value="1"/>
</dbReference>
<dbReference type="GO" id="GO:0010468">
    <property type="term" value="P:regulation of gene expression"/>
    <property type="evidence" value="ECO:0007669"/>
    <property type="project" value="UniProtKB-ARBA"/>
</dbReference>
<keyword evidence="1 5" id="KW-0479">Metal-binding</keyword>
<dbReference type="InterPro" id="IPR036770">
    <property type="entry name" value="Ankyrin_rpt-contain_sf"/>
</dbReference>
<keyword evidence="6" id="KW-0175">Coiled coil</keyword>
<evidence type="ECO:0000256" key="7">
    <source>
        <dbReference type="SAM" id="MobiDB-lite"/>
    </source>
</evidence>
<dbReference type="Gene3D" id="3.30.40.10">
    <property type="entry name" value="Zinc/RING finger domain, C3HC4 (zinc finger)"/>
    <property type="match status" value="1"/>
</dbReference>
<evidence type="ECO:0000256" key="6">
    <source>
        <dbReference type="SAM" id="Coils"/>
    </source>
</evidence>
<feature type="compositionally biased region" description="Basic and acidic residues" evidence="7">
    <location>
        <begin position="396"/>
        <end position="408"/>
    </location>
</feature>
<feature type="compositionally biased region" description="Pro residues" evidence="7">
    <location>
        <begin position="1796"/>
        <end position="1809"/>
    </location>
</feature>
<feature type="zinc finger region" description="C3H1-type" evidence="5">
    <location>
        <begin position="1731"/>
        <end position="1758"/>
    </location>
</feature>
<dbReference type="SUPFAM" id="SSF90229">
    <property type="entry name" value="CCCH zinc finger"/>
    <property type="match status" value="1"/>
</dbReference>
<dbReference type="SMART" id="SM00356">
    <property type="entry name" value="ZnF_C3H1"/>
    <property type="match status" value="1"/>
</dbReference>
<evidence type="ECO:0000256" key="4">
    <source>
        <dbReference type="PROSITE-ProRule" id="PRU00023"/>
    </source>
</evidence>
<dbReference type="PROSITE" id="PS50103">
    <property type="entry name" value="ZF_C3H1"/>
    <property type="match status" value="1"/>
</dbReference>
<keyword evidence="3 5" id="KW-0862">Zinc</keyword>
<feature type="compositionally biased region" description="Low complexity" evidence="7">
    <location>
        <begin position="1353"/>
        <end position="1365"/>
    </location>
</feature>
<evidence type="ECO:0000259" key="8">
    <source>
        <dbReference type="PROSITE" id="PS50103"/>
    </source>
</evidence>
<dbReference type="PROSITE" id="PS50088">
    <property type="entry name" value="ANK_REPEAT"/>
    <property type="match status" value="1"/>
</dbReference>
<feature type="compositionally biased region" description="Basic and acidic residues" evidence="7">
    <location>
        <begin position="1238"/>
        <end position="1292"/>
    </location>
</feature>
<proteinExistence type="predicted"/>
<feature type="coiled-coil region" evidence="6">
    <location>
        <begin position="887"/>
        <end position="914"/>
    </location>
</feature>
<dbReference type="Gene3D" id="4.10.1000.10">
    <property type="entry name" value="Zinc finger, CCCH-type"/>
    <property type="match status" value="1"/>
</dbReference>
<feature type="region of interest" description="Disordered" evidence="7">
    <location>
        <begin position="1672"/>
        <end position="1727"/>
    </location>
</feature>
<name>A0A061QIJ2_9CHLO</name>
<dbReference type="InterPro" id="IPR036855">
    <property type="entry name" value="Znf_CCCH_sf"/>
</dbReference>
<dbReference type="EMBL" id="GBEZ01026882">
    <property type="protein sequence ID" value="JAC60367.1"/>
    <property type="molecule type" value="Transcribed_RNA"/>
</dbReference>
<dbReference type="Pfam" id="PF00642">
    <property type="entry name" value="zf-CCCH"/>
    <property type="match status" value="1"/>
</dbReference>
<feature type="compositionally biased region" description="Low complexity" evidence="7">
    <location>
        <begin position="1777"/>
        <end position="1795"/>
    </location>
</feature>
<feature type="compositionally biased region" description="Polar residues" evidence="7">
    <location>
        <begin position="1386"/>
        <end position="1396"/>
    </location>
</feature>
<keyword evidence="4" id="KW-0040">ANK repeat</keyword>
<dbReference type="PROSITE" id="PS50297">
    <property type="entry name" value="ANK_REP_REGION"/>
    <property type="match status" value="1"/>
</dbReference>
<dbReference type="InterPro" id="IPR002110">
    <property type="entry name" value="Ankyrin_rpt"/>
</dbReference>
<feature type="region of interest" description="Disordered" evidence="7">
    <location>
        <begin position="1777"/>
        <end position="1825"/>
    </location>
</feature>
<sequence>MTDLEDLMDLDRGTLNSSFSSTGCWSSSARGQRFMAKARHNLDLLERFRLFAHPDNRSRNDLTYRILYEFLPVALTTLMPDVEERPKPEQVEAAAATTLALATLLGFSVAFLDYLVSIPWNSLSRGYSQSLRASPDKQGAQRWTKQDAKRLANTPIHGELLEPMLNFLFNQENGCTLPAALRQCLTEGKGCASQGDSSLFAQRPTPTWDAAAALLDGATPIHCAAVRGSICQVQYLLGIGADPYVRTAAGELPMELVPVCMDGYCSCPWAPDHHQGSGRPNSGRSHGHGSRAALEPPAHCHSREARNLLARRTVGNCACTGLLDWLRVLVLSVLCILGLWGHHTTILRPAIERRVMEREERRREQAREHALELMQRMRFEASDGAKHLARAKALYDKQEPGDQRERAGSGKPCRSGMWQQRSADAAHSGSTWAEAAELAFESFVRAVHACQSLELRGGTVPKGLSDLCGAAPGRGGKEMPHHAECHVLEDEQAEVYSCWARAVLLKFRGCMCQGCNNLAAQASRMAHVQVSRLFRRMERKRRRATDRWHAVGCSLASVIYTRCCLLLDTDGRKSVTKEGVAQAEQCLEDWDSLEAAGLTACAKLFSDLDNGVAVECLREWAVAGSADLRLAEALRGKGPLEPSQSLSEALAEAVDRGDGQGPSLRRPVTKDAVEQLEAAVREPGPASSWLLELAQEVAKLASREFDAAQALRDAVNKKWVSLAAGDAAGVLESVIAQAREFPNLAPEVEAAESLRERCRQRAVVVSRLEAATKEACSLGAGAEGCDGPMQYLDKGLWTRRLERLTQAVTEAQEASIAVGKAKRLLQAFQLCASAAEAVERLDGALAVGQGAGRHGGSGALKSAMSSAEEIVVSLASIVSNHTTSSSVPEASRLAEELKTRLSKARDQMARRKAAEALAKVLSSCKAVQDLPKLESAILAARKVGAEELDRATFETASELRCRLSEAARLKSDLAEKLRGLLRQASEACDSTAAESVGCAITAAEHGAADLLEAEIRDAREQLEKWRTTVAAEARLSCALREAASSSALSRAIQEAQVAGVKVSEAKKVLKAMQALESMLSSPAESVHAAIASTRTKVQAAEAVGIKGPILAAAKARVGGLCARQAKDVLEAALKPRSDIARSADERCAALKAALAKGAELSDQQQKFLGDASAALASAEGAGTSEGSSAPDAAASALAEMREAEEQAHGVQSAVELVERLLVEAKQEQERVEAERALAEKQRREKAERERAEKEERDRERKEKAEAEKQERERLERERRERGRMVAEAAERQRRQRTRKERKAGRQAAQQSKKQGDKQGDAPHKGCSTQRTAAEAPKRSDDHSRRRQPKGSHGAAPCPAARTGAAEPPHGSLPSAREGGGLPGTLPESQRAATESPAQKVAVPVQAPSAGVPRDPETQLPDRVWARPSPDADDRGLKDTTPSEPLVGLELKVADSWHQLEMLTQEVLEKLADPVTETKAEDPAVIRAVSEPPAEDHQTYGPGDDGSGIEGGAAAPRNGCAPQPASEMTLGAGNSSPPEEAGDPDVGASAPERPQLSVSVGGLPLAGFEYGGTAMWSMPGSTLQASSIGSSASALLPELSGLGLQSLAASSNVPESSWGFQQAAAMLGFPVDPAYSRAPQAASDRIGAPWPLASTGLLDGFLPPYPRPPELPPMSLGLQLPPSVSDSPWPAGGLPELASLPGTGSPAAREPSGPPSSASRPAKPGRAAARVLRVPRVCRYHLQGFCRDGPNCRFSHDAAPKASQKDALSLPPQVVRVLSRGGSSSDRPPSMRVPLQLPQPPPPPPPPPPPRHQHQPSAAARGSSLDAVSEASLEKMALEVVEDEDSFSAAESGPSGESTTCCVCLERPREVGLAHENGVLHCCICRDCAERLKSKGFTHCPLCMERITQFVHRIYL</sequence>
<feature type="repeat" description="ANK" evidence="4">
    <location>
        <begin position="216"/>
        <end position="248"/>
    </location>
</feature>
<gene>
    <name evidence="9" type="ORF">TSPGSL018_29134</name>
</gene>
<protein>
    <recommendedName>
        <fullName evidence="8">C3H1-type domain-containing protein</fullName>
    </recommendedName>
</protein>
<feature type="compositionally biased region" description="Basic and acidic residues" evidence="7">
    <location>
        <begin position="1313"/>
        <end position="1323"/>
    </location>
</feature>
<keyword evidence="2 5" id="KW-0863">Zinc-finger</keyword>
<feature type="compositionally biased region" description="Low complexity" evidence="7">
    <location>
        <begin position="1703"/>
        <end position="1727"/>
    </location>
</feature>
<evidence type="ECO:0000313" key="9">
    <source>
        <dbReference type="EMBL" id="JAC60367.1"/>
    </source>
</evidence>
<evidence type="ECO:0000256" key="2">
    <source>
        <dbReference type="ARBA" id="ARBA00022771"/>
    </source>
</evidence>
<dbReference type="InterPro" id="IPR000571">
    <property type="entry name" value="Znf_CCCH"/>
</dbReference>
<evidence type="ECO:0000256" key="5">
    <source>
        <dbReference type="PROSITE-ProRule" id="PRU00723"/>
    </source>
</evidence>
<feature type="region of interest" description="Disordered" evidence="7">
    <location>
        <begin position="1475"/>
        <end position="1557"/>
    </location>
</feature>
<reference evidence="9" key="1">
    <citation type="submission" date="2014-05" db="EMBL/GenBank/DDBJ databases">
        <title>The transcriptome of the halophilic microalga Tetraselmis sp. GSL018 isolated from the Great Salt Lake, Utah.</title>
        <authorList>
            <person name="Jinkerson R.E."/>
            <person name="D'Adamo S."/>
            <person name="Posewitz M.C."/>
        </authorList>
    </citation>
    <scope>NUCLEOTIDE SEQUENCE</scope>
    <source>
        <strain evidence="9">GSL018</strain>
    </source>
</reference>
<evidence type="ECO:0000256" key="3">
    <source>
        <dbReference type="ARBA" id="ARBA00022833"/>
    </source>
</evidence>
<organism evidence="9">
    <name type="scientific">Tetraselmis sp. GSL018</name>
    <dbReference type="NCBI Taxonomy" id="582737"/>
    <lineage>
        <taxon>Eukaryota</taxon>
        <taxon>Viridiplantae</taxon>
        <taxon>Chlorophyta</taxon>
        <taxon>core chlorophytes</taxon>
        <taxon>Chlorodendrophyceae</taxon>
        <taxon>Chlorodendrales</taxon>
        <taxon>Chlorodendraceae</taxon>
        <taxon>Tetraselmis</taxon>
    </lineage>
</organism>
<feature type="domain" description="C3H1-type" evidence="8">
    <location>
        <begin position="1731"/>
        <end position="1758"/>
    </location>
</feature>
<feature type="compositionally biased region" description="Basic residues" evidence="7">
    <location>
        <begin position="1293"/>
        <end position="1304"/>
    </location>
</feature>
<feature type="region of interest" description="Disordered" evidence="7">
    <location>
        <begin position="396"/>
        <end position="420"/>
    </location>
</feature>
<dbReference type="GO" id="GO:0008270">
    <property type="term" value="F:zinc ion binding"/>
    <property type="evidence" value="ECO:0007669"/>
    <property type="project" value="UniProtKB-KW"/>
</dbReference>
<feature type="region of interest" description="Disordered" evidence="7">
    <location>
        <begin position="276"/>
        <end position="298"/>
    </location>
</feature>